<protein>
    <recommendedName>
        <fullName evidence="4">Glycosyltransferase RgtA/B/C/D-like domain-containing protein</fullName>
    </recommendedName>
</protein>
<feature type="transmembrane region" description="Helical" evidence="1">
    <location>
        <begin position="12"/>
        <end position="30"/>
    </location>
</feature>
<keyword evidence="1" id="KW-1133">Transmembrane helix</keyword>
<dbReference type="Proteomes" id="UP000176725">
    <property type="component" value="Unassembled WGS sequence"/>
</dbReference>
<comment type="caution">
    <text evidence="2">The sequence shown here is derived from an EMBL/GenBank/DDBJ whole genome shotgun (WGS) entry which is preliminary data.</text>
</comment>
<feature type="transmembrane region" description="Helical" evidence="1">
    <location>
        <begin position="262"/>
        <end position="284"/>
    </location>
</feature>
<gene>
    <name evidence="2" type="ORF">A2893_01655</name>
</gene>
<proteinExistence type="predicted"/>
<feature type="transmembrane region" description="Helical" evidence="1">
    <location>
        <begin position="61"/>
        <end position="78"/>
    </location>
</feature>
<keyword evidence="1" id="KW-0472">Membrane</keyword>
<feature type="transmembrane region" description="Helical" evidence="1">
    <location>
        <begin position="184"/>
        <end position="209"/>
    </location>
</feature>
<feature type="transmembrane region" description="Helical" evidence="1">
    <location>
        <begin position="156"/>
        <end position="172"/>
    </location>
</feature>
<feature type="transmembrane region" description="Helical" evidence="1">
    <location>
        <begin position="130"/>
        <end position="149"/>
    </location>
</feature>
<dbReference type="EMBL" id="MGHH01000004">
    <property type="protein sequence ID" value="OGM65402.1"/>
    <property type="molecule type" value="Genomic_DNA"/>
</dbReference>
<dbReference type="STRING" id="1802521.A2893_01655"/>
<organism evidence="2 3">
    <name type="scientific">Candidatus Woesebacteria bacterium RIFCSPLOWO2_01_FULL_39_25</name>
    <dbReference type="NCBI Taxonomy" id="1802521"/>
    <lineage>
        <taxon>Bacteria</taxon>
        <taxon>Candidatus Woeseibacteriota</taxon>
    </lineage>
</organism>
<accession>A0A1F8BN11</accession>
<feature type="transmembrane region" description="Helical" evidence="1">
    <location>
        <begin position="351"/>
        <end position="371"/>
    </location>
</feature>
<dbReference type="AlphaFoldDB" id="A0A1F8BN11"/>
<name>A0A1F8BN11_9BACT</name>
<feature type="transmembrane region" description="Helical" evidence="1">
    <location>
        <begin position="85"/>
        <end position="110"/>
    </location>
</feature>
<keyword evidence="1" id="KW-0812">Transmembrane</keyword>
<feature type="transmembrane region" description="Helical" evidence="1">
    <location>
        <begin position="221"/>
        <end position="242"/>
    </location>
</feature>
<evidence type="ECO:0000313" key="2">
    <source>
        <dbReference type="EMBL" id="OGM65402.1"/>
    </source>
</evidence>
<evidence type="ECO:0000313" key="3">
    <source>
        <dbReference type="Proteomes" id="UP000176725"/>
    </source>
</evidence>
<feature type="transmembrane region" description="Helical" evidence="1">
    <location>
        <begin position="312"/>
        <end position="331"/>
    </location>
</feature>
<sequence>MKQSLLLKNLAVLLILFVFGIFWLKGILFLDPDFGWRLRTGELILRQGIPKMDPFTYTMPGFAWVDHAWSLSTLIYILHSMLGFWGLSLVFSFVAVASILITASRIKAFLTEAKLFEKTTFLTLPLNFRTLSYFVALPVILTSSILFTFFGVRVQVFSWLMLSIILFILFDSKNWNRRRLLLPLVFLLWANIHGSFVMGIGTFTLFLILRSVRSRKVDVTDYLLLLISGFVTLLNPYGVGVWREAYSSASDSSLRWKIIEWMPSLIMFDLSMVTLIGLSVGLVFKYRNKFSLEEKGVFLIFLLQAIASRRHLPLWAIVTLPIATKGIYFVWLEAKKVKEGVIRFTKVYEVGWAFISILVLIQATLSIREAYFLGKGRFYPKEAVAYLSQNIPKGEIFSEYGWGGYLIWKLPQKKVFIDGRMPSWRYIAQNPNELSSAFDTYEDIQGGKVDYKKVFTQFNTITVLWSKPRDVSPVDNLFKSLEVYLKVFGWEPTEFNFLETLESDGWRLVYEDETAVIYQR</sequence>
<evidence type="ECO:0008006" key="4">
    <source>
        <dbReference type="Google" id="ProtNLM"/>
    </source>
</evidence>
<evidence type="ECO:0000256" key="1">
    <source>
        <dbReference type="SAM" id="Phobius"/>
    </source>
</evidence>
<reference evidence="2 3" key="1">
    <citation type="journal article" date="2016" name="Nat. Commun.">
        <title>Thousands of microbial genomes shed light on interconnected biogeochemical processes in an aquifer system.</title>
        <authorList>
            <person name="Anantharaman K."/>
            <person name="Brown C.T."/>
            <person name="Hug L.A."/>
            <person name="Sharon I."/>
            <person name="Castelle C.J."/>
            <person name="Probst A.J."/>
            <person name="Thomas B.C."/>
            <person name="Singh A."/>
            <person name="Wilkins M.J."/>
            <person name="Karaoz U."/>
            <person name="Brodie E.L."/>
            <person name="Williams K.H."/>
            <person name="Hubbard S.S."/>
            <person name="Banfield J.F."/>
        </authorList>
    </citation>
    <scope>NUCLEOTIDE SEQUENCE [LARGE SCALE GENOMIC DNA]</scope>
</reference>